<protein>
    <submittedName>
        <fullName evidence="2">Reverse transcriptase domain-containing protein</fullName>
    </submittedName>
</protein>
<dbReference type="InterPro" id="IPR043502">
    <property type="entry name" value="DNA/RNA_pol_sf"/>
</dbReference>
<dbReference type="EMBL" id="JAXCEH010000031">
    <property type="protein sequence ID" value="MFA1558500.1"/>
    <property type="molecule type" value="Genomic_DNA"/>
</dbReference>
<keyword evidence="2" id="KW-0695">RNA-directed DNA polymerase</keyword>
<gene>
    <name evidence="2" type="ORF">SM436_32830</name>
</gene>
<dbReference type="SUPFAM" id="SSF56672">
    <property type="entry name" value="DNA/RNA polymerases"/>
    <property type="match status" value="1"/>
</dbReference>
<reference evidence="2 3" key="1">
    <citation type="submission" date="2023-11" db="EMBL/GenBank/DDBJ databases">
        <title>Actinomadura monticuli sp. nov., isolated from volcanic ash.</title>
        <authorList>
            <person name="Lee S.D."/>
            <person name="Yang H."/>
            <person name="Kim I.S."/>
        </authorList>
    </citation>
    <scope>NUCLEOTIDE SEQUENCE [LARGE SCALE GENOMIC DNA]</scope>
    <source>
        <strain evidence="2 3">DSM 45346</strain>
    </source>
</reference>
<dbReference type="Pfam" id="PF00078">
    <property type="entry name" value="RVT_1"/>
    <property type="match status" value="1"/>
</dbReference>
<dbReference type="InterPro" id="IPR000477">
    <property type="entry name" value="RT_dom"/>
</dbReference>
<name>A0ABV4R6E5_9ACTN</name>
<sequence length="411" mass="46262">MWILDADLTAAFDRIDHDHLLAMLGAFPAREMIRGWLKAGVFENGKAFAPTEEGTPQGGVISPLLLNVALHGLEAAAGVKHRNDDPSVGITRSTGPVLVRYADDFAVCCHTRRQAEEVKDRLAQWLAPRGLAINEDKTRIVHLTEGFDFLGFNVRRYQGPKLLIKPSDTAVKRLRKRLATEVRALRGSNAGAVIAKLNPIIRGWATYYRGAVSYKIFEALDSYTWRLTYKWAHFRHPNKSKHWVIDQYYGRFNWNSGDSWVFGDRTTVNADGGVAHLVKFRWHNIVRHTTVRGTASPDDPDLAAYWAQRRRRVKPPLDGHMLDLISDQNGVCPLCRDSLISADQPPGSPQQWASRWLFVTRKAIRHEYLVTAGKAGRSGPAGDALRLVHSSCHRAFPERLGRKPAPFRPPF</sequence>
<evidence type="ECO:0000259" key="1">
    <source>
        <dbReference type="PROSITE" id="PS50878"/>
    </source>
</evidence>
<feature type="domain" description="Reverse transcriptase" evidence="1">
    <location>
        <begin position="1"/>
        <end position="154"/>
    </location>
</feature>
<accession>A0ABV4R6E5</accession>
<keyword evidence="3" id="KW-1185">Reference proteome</keyword>
<dbReference type="PANTHER" id="PTHR34047:SF10">
    <property type="entry name" value="GROUP II INTRON-ASSOCIATED OPEN READING FRAME"/>
    <property type="match status" value="1"/>
</dbReference>
<dbReference type="CDD" id="cd01651">
    <property type="entry name" value="RT_G2_intron"/>
    <property type="match status" value="1"/>
</dbReference>
<organism evidence="2 3">
    <name type="scientific">Actinomadura chokoriensis</name>
    <dbReference type="NCBI Taxonomy" id="454156"/>
    <lineage>
        <taxon>Bacteria</taxon>
        <taxon>Bacillati</taxon>
        <taxon>Actinomycetota</taxon>
        <taxon>Actinomycetes</taxon>
        <taxon>Streptosporangiales</taxon>
        <taxon>Thermomonosporaceae</taxon>
        <taxon>Actinomadura</taxon>
    </lineage>
</organism>
<dbReference type="Pfam" id="PF08388">
    <property type="entry name" value="GIIM"/>
    <property type="match status" value="1"/>
</dbReference>
<dbReference type="GO" id="GO:0003964">
    <property type="term" value="F:RNA-directed DNA polymerase activity"/>
    <property type="evidence" value="ECO:0007669"/>
    <property type="project" value="UniProtKB-KW"/>
</dbReference>
<dbReference type="PROSITE" id="PS50878">
    <property type="entry name" value="RT_POL"/>
    <property type="match status" value="1"/>
</dbReference>
<comment type="caution">
    <text evidence="2">The sequence shown here is derived from an EMBL/GenBank/DDBJ whole genome shotgun (WGS) entry which is preliminary data.</text>
</comment>
<proteinExistence type="predicted"/>
<dbReference type="InterPro" id="IPR013597">
    <property type="entry name" value="Mat_intron_G2"/>
</dbReference>
<dbReference type="PANTHER" id="PTHR34047">
    <property type="entry name" value="NUCLEAR INTRON MATURASE 1, MITOCHONDRIAL-RELATED"/>
    <property type="match status" value="1"/>
</dbReference>
<keyword evidence="2" id="KW-0808">Transferase</keyword>
<evidence type="ECO:0000313" key="2">
    <source>
        <dbReference type="EMBL" id="MFA1558500.1"/>
    </source>
</evidence>
<dbReference type="RefSeq" id="WP_371945521.1">
    <property type="nucleotide sequence ID" value="NZ_JAXCEH010000031.1"/>
</dbReference>
<keyword evidence="2" id="KW-0548">Nucleotidyltransferase</keyword>
<evidence type="ECO:0000313" key="3">
    <source>
        <dbReference type="Proteomes" id="UP001569904"/>
    </source>
</evidence>
<dbReference type="InterPro" id="IPR051083">
    <property type="entry name" value="GrpII_Intron_Splice-Mob/Def"/>
</dbReference>
<dbReference type="Proteomes" id="UP001569904">
    <property type="component" value="Unassembled WGS sequence"/>
</dbReference>